<evidence type="ECO:0000313" key="3">
    <source>
        <dbReference type="Proteomes" id="UP000297299"/>
    </source>
</evidence>
<gene>
    <name evidence="2" type="ORF">BOTCAL_0240g00020</name>
</gene>
<keyword evidence="3" id="KW-1185">Reference proteome</keyword>
<protein>
    <recommendedName>
        <fullName evidence="1">DUF7918 domain-containing protein</fullName>
    </recommendedName>
</protein>
<evidence type="ECO:0000313" key="2">
    <source>
        <dbReference type="EMBL" id="TEY54234.1"/>
    </source>
</evidence>
<reference evidence="2 3" key="1">
    <citation type="submission" date="2017-11" db="EMBL/GenBank/DDBJ databases">
        <title>Comparative genomics of Botrytis spp.</title>
        <authorList>
            <person name="Valero-Jimenez C.A."/>
            <person name="Tapia P."/>
            <person name="Veloso J."/>
            <person name="Silva-Moreno E."/>
            <person name="Staats M."/>
            <person name="Valdes J.H."/>
            <person name="Van Kan J.A.L."/>
        </authorList>
    </citation>
    <scope>NUCLEOTIDE SEQUENCE [LARGE SCALE GENOMIC DNA]</scope>
    <source>
        <strain evidence="2 3">MUCL2830</strain>
    </source>
</reference>
<evidence type="ECO:0000259" key="1">
    <source>
        <dbReference type="Pfam" id="PF25534"/>
    </source>
</evidence>
<comment type="caution">
    <text evidence="2">The sequence shown here is derived from an EMBL/GenBank/DDBJ whole genome shotgun (WGS) entry which is preliminary data.</text>
</comment>
<dbReference type="EMBL" id="PHWZ01000240">
    <property type="protein sequence ID" value="TEY54234.1"/>
    <property type="molecule type" value="Genomic_DNA"/>
</dbReference>
<dbReference type="Proteomes" id="UP000297299">
    <property type="component" value="Unassembled WGS sequence"/>
</dbReference>
<dbReference type="InterPro" id="IPR057678">
    <property type="entry name" value="DUF7918"/>
</dbReference>
<accession>A0A4Y8CX41</accession>
<proteinExistence type="predicted"/>
<dbReference type="Pfam" id="PF25534">
    <property type="entry name" value="DUF7918"/>
    <property type="match status" value="1"/>
</dbReference>
<dbReference type="AlphaFoldDB" id="A0A4Y8CX41"/>
<dbReference type="OrthoDB" id="3513418at2759"/>
<feature type="domain" description="DUF7918" evidence="1">
    <location>
        <begin position="20"/>
        <end position="166"/>
    </location>
</feature>
<organism evidence="2 3">
    <name type="scientific">Botryotinia calthae</name>
    <dbReference type="NCBI Taxonomy" id="38488"/>
    <lineage>
        <taxon>Eukaryota</taxon>
        <taxon>Fungi</taxon>
        <taxon>Dikarya</taxon>
        <taxon>Ascomycota</taxon>
        <taxon>Pezizomycotina</taxon>
        <taxon>Leotiomycetes</taxon>
        <taxon>Helotiales</taxon>
        <taxon>Sclerotiniaceae</taxon>
        <taxon>Botryotinia</taxon>
    </lineage>
</organism>
<name>A0A4Y8CX41_9HELO</name>
<sequence length="352" mass="41061">MAILNTTQGEVEVRIKRYPDNTHYDEYIKVERKELASDTMRTRYIVAEPDTIYYIEVTLKAGFDFGGYEVIDAVLYFSEQEKQISAISFQNYEGLKKIKENIVQKIQYANVEVDGEKVLGARFAFRGIEMDENLSDETDVMGIHPDSLVKFSVKLFFYKKKTVTLSDDEYYKATMEFRKDLLNFERIASAFRSQDEVMHPAVIQLNVRNLWDAKRVDKDSYKRRGINSAIGFSGGKKQPNVPSRDSMYRKSHFLKPKLPRRVTTKYTTVFGSGTFEYHCRAAEFLELVSIIKYPPPLHCYSWAILNESERKIALAELQDLSKKQWHEDREKKTSLILPMVNSRIKSEDNPWE</sequence>